<organism evidence="10 11">
    <name type="scientific">Brucella intermedia LMG 3301</name>
    <dbReference type="NCBI Taxonomy" id="641118"/>
    <lineage>
        <taxon>Bacteria</taxon>
        <taxon>Pseudomonadati</taxon>
        <taxon>Pseudomonadota</taxon>
        <taxon>Alphaproteobacteria</taxon>
        <taxon>Hyphomicrobiales</taxon>
        <taxon>Brucellaceae</taxon>
        <taxon>Brucella/Ochrobactrum group</taxon>
        <taxon>Brucella</taxon>
    </lineage>
</organism>
<evidence type="ECO:0000259" key="7">
    <source>
        <dbReference type="Pfam" id="PF00703"/>
    </source>
</evidence>
<dbReference type="InterPro" id="IPR008979">
    <property type="entry name" value="Galactose-bd-like_sf"/>
</dbReference>
<evidence type="ECO:0000256" key="4">
    <source>
        <dbReference type="ARBA" id="ARBA00022801"/>
    </source>
</evidence>
<dbReference type="InterPro" id="IPR036156">
    <property type="entry name" value="Beta-gal/glucu_dom_sf"/>
</dbReference>
<evidence type="ECO:0000259" key="8">
    <source>
        <dbReference type="Pfam" id="PF17753"/>
    </source>
</evidence>
<evidence type="ECO:0000256" key="1">
    <source>
        <dbReference type="ARBA" id="ARBA00000829"/>
    </source>
</evidence>
<dbReference type="Pfam" id="PF00703">
    <property type="entry name" value="Glyco_hydro_2"/>
    <property type="match status" value="1"/>
</dbReference>
<dbReference type="Gene3D" id="3.20.20.80">
    <property type="entry name" value="Glycosidases"/>
    <property type="match status" value="1"/>
</dbReference>
<dbReference type="InterPro" id="IPR041625">
    <property type="entry name" value="Beta-mannosidase_Ig"/>
</dbReference>
<evidence type="ECO:0000256" key="6">
    <source>
        <dbReference type="ARBA" id="ARBA00023295"/>
    </source>
</evidence>
<dbReference type="HOGENOM" id="CLU_017383_0_0_5"/>
<protein>
    <recommendedName>
        <fullName evidence="3">beta-mannosidase</fullName>
        <ecNumber evidence="3">3.2.1.25</ecNumber>
    </recommendedName>
</protein>
<dbReference type="PANTHER" id="PTHR43730:SF1">
    <property type="entry name" value="BETA-MANNOSIDASE"/>
    <property type="match status" value="1"/>
</dbReference>
<gene>
    <name evidence="10" type="ORF">OINT_1001804</name>
</gene>
<dbReference type="Proteomes" id="UP000004386">
    <property type="component" value="Unassembled WGS sequence"/>
</dbReference>
<dbReference type="AlphaFoldDB" id="C4WG70"/>
<evidence type="ECO:0000313" key="10">
    <source>
        <dbReference type="EMBL" id="EEQ96377.1"/>
    </source>
</evidence>
<dbReference type="InterPro" id="IPR017853">
    <property type="entry name" value="GH"/>
</dbReference>
<dbReference type="SUPFAM" id="SSF51445">
    <property type="entry name" value="(Trans)glycosidases"/>
    <property type="match status" value="1"/>
</dbReference>
<dbReference type="Gene3D" id="2.60.120.260">
    <property type="entry name" value="Galactose-binding domain-like"/>
    <property type="match status" value="1"/>
</dbReference>
<comment type="similarity">
    <text evidence="2">Belongs to the glycosyl hydrolase 2 family.</text>
</comment>
<dbReference type="Gene3D" id="2.60.40.10">
    <property type="entry name" value="Immunoglobulins"/>
    <property type="match status" value="2"/>
</dbReference>
<reference evidence="10 11" key="1">
    <citation type="submission" date="2009-05" db="EMBL/GenBank/DDBJ databases">
        <authorList>
            <person name="Setubal J.C."/>
            <person name="Boyle S."/>
            <person name="Crasta O.R."/>
            <person name="Gillespie J.J."/>
            <person name="Kenyon R.W."/>
            <person name="Lu J."/>
            <person name="Mane S."/>
            <person name="Nagrani S."/>
            <person name="Shallom J.M."/>
            <person name="Shallom S."/>
            <person name="Shukla M."/>
            <person name="Snyder E.E."/>
            <person name="Sobral B.W."/>
            <person name="Wattam A.R."/>
            <person name="Will R."/>
            <person name="Williams K."/>
            <person name="Yoo H."/>
            <person name="Munk C."/>
            <person name="Tapia R."/>
            <person name="Green L."/>
            <person name="Rogers Y."/>
            <person name="Detter J.C."/>
            <person name="Bruce D."/>
            <person name="Brettin T.S."/>
            <person name="Tsolis R."/>
        </authorList>
    </citation>
    <scope>NUCLEOTIDE SEQUENCE [LARGE SCALE GENOMIC DNA]</scope>
    <source>
        <strain evidence="10 11">LMG 3301</strain>
    </source>
</reference>
<feature type="domain" description="Beta-mannosidase Ig-fold" evidence="8">
    <location>
        <begin position="744"/>
        <end position="814"/>
    </location>
</feature>
<dbReference type="Pfam" id="PF17753">
    <property type="entry name" value="Ig_mannosidase"/>
    <property type="match status" value="1"/>
</dbReference>
<accession>C4WG70</accession>
<dbReference type="EMBL" id="ACQA01000001">
    <property type="protein sequence ID" value="EEQ96377.1"/>
    <property type="molecule type" value="Genomic_DNA"/>
</dbReference>
<dbReference type="InterPro" id="IPR013783">
    <property type="entry name" value="Ig-like_fold"/>
</dbReference>
<sequence>MQRNWVAMPLEFNPTTRPLSTGWRLVLTGPDAAQTPHDARSGEVIKDAPVPGTVAEALEKAERFDRHNPLPLDNQDAWYFLDLDEAPGPAMLHLGGLATICDVFLNGKLLLQTDSMFLKHDLPVTLTGKDELALCFRALAPRLNQKGPRARWRTQLMNTQGLRLIRTTALGYMPGWCPEVQAVGPWRPVTISRAHTEAISGITIRARLTESANGELEASFTYSGGAGTLVLHCAGQRALCERQTSGEWTAKLTLPNVEPWWPHTHGNPALYDVELSLDGEMRLLGRAGFRRIEVDRGPDGKGFALKLNGEKVFCRGAVWSSADIVRLPGTRSDYQAWLKLAQEAGMNMLRLSGITAYETPDFYALCDELGIMVWQDFMFANFDYPVKDEAFVAKVQAEASQLLAAIGPAPSLTVLCGGSEIYQQGAMMGLPETTWKGPLTEEILPAIAGKICPDIPYVPNSPCDGALPFISNEGVSHYYGVSAYCRPLEDARRAEVRFATECLAFANVPEARTLKTHLDVPPVHDPRWKARLPRDRGVSWDFEDVRDSYLEMLYGYDPARLRREDVEQYLHLSRAVTAEVMEATFAEWRRPGSTCFGGLVWMFQDLLPGAGWGMIDATGEPKPSWHGLKRAFRPQQLALTDEGVNGLAIHILNEQAESADLSLELACLRAGSQPVVSGRRDLSMGGRSAITIPATDLFGAFFDVTYAYRFGPPAHDVTVARLKRNDITIAEAFHFPLGRTKAFHDAAIEALIVEENGNWFLDLKTPVLAQSVSIDAGDWRPADNWFHLAPNETKRITLIPRNETPEKPSGEIRIAGSSRIVWF</sequence>
<dbReference type="SUPFAM" id="SSF49303">
    <property type="entry name" value="beta-Galactosidase/glucuronidase domain"/>
    <property type="match status" value="2"/>
</dbReference>
<dbReference type="SUPFAM" id="SSF49785">
    <property type="entry name" value="Galactose-binding domain-like"/>
    <property type="match status" value="1"/>
</dbReference>
<name>C4WG70_9HYPH</name>
<evidence type="ECO:0000313" key="11">
    <source>
        <dbReference type="Proteomes" id="UP000004386"/>
    </source>
</evidence>
<keyword evidence="5" id="KW-0325">Glycoprotein</keyword>
<dbReference type="EC" id="3.2.1.25" evidence="3"/>
<dbReference type="Pfam" id="PF22666">
    <property type="entry name" value="Glyco_hydro_2_N2"/>
    <property type="match status" value="1"/>
</dbReference>
<evidence type="ECO:0000256" key="3">
    <source>
        <dbReference type="ARBA" id="ARBA00012754"/>
    </source>
</evidence>
<evidence type="ECO:0000256" key="2">
    <source>
        <dbReference type="ARBA" id="ARBA00007401"/>
    </source>
</evidence>
<dbReference type="InterPro" id="IPR006102">
    <property type="entry name" value="Ig-like_GH2"/>
</dbReference>
<dbReference type="PANTHER" id="PTHR43730">
    <property type="entry name" value="BETA-MANNOSIDASE"/>
    <property type="match status" value="1"/>
</dbReference>
<dbReference type="GO" id="GO:0006516">
    <property type="term" value="P:glycoprotein catabolic process"/>
    <property type="evidence" value="ECO:0007669"/>
    <property type="project" value="TreeGrafter"/>
</dbReference>
<feature type="domain" description="Glycoside hydrolase family 2 immunoglobulin-like beta-sandwich" evidence="7">
    <location>
        <begin position="204"/>
        <end position="279"/>
    </location>
</feature>
<keyword evidence="4" id="KW-0378">Hydrolase</keyword>
<dbReference type="InterPro" id="IPR054593">
    <property type="entry name" value="Beta-mannosidase-like_N2"/>
</dbReference>
<proteinExistence type="inferred from homology"/>
<feature type="domain" description="Beta-mannosidase-like galactose-binding" evidence="9">
    <location>
        <begin position="48"/>
        <end position="187"/>
    </location>
</feature>
<dbReference type="InterPro" id="IPR050887">
    <property type="entry name" value="Beta-mannosidase_GH2"/>
</dbReference>
<evidence type="ECO:0000259" key="9">
    <source>
        <dbReference type="Pfam" id="PF22666"/>
    </source>
</evidence>
<comment type="caution">
    <text evidence="10">The sequence shown here is derived from an EMBL/GenBank/DDBJ whole genome shotgun (WGS) entry which is preliminary data.</text>
</comment>
<dbReference type="GO" id="GO:0004567">
    <property type="term" value="F:beta-mannosidase activity"/>
    <property type="evidence" value="ECO:0007669"/>
    <property type="project" value="UniProtKB-EC"/>
</dbReference>
<keyword evidence="6" id="KW-0326">Glycosidase</keyword>
<comment type="catalytic activity">
    <reaction evidence="1">
        <text>Hydrolysis of terminal, non-reducing beta-D-mannose residues in beta-D-mannosides.</text>
        <dbReference type="EC" id="3.2.1.25"/>
    </reaction>
</comment>
<evidence type="ECO:0000256" key="5">
    <source>
        <dbReference type="ARBA" id="ARBA00023180"/>
    </source>
</evidence>